<name>X0V791_9ZZZZ</name>
<feature type="non-terminal residue" evidence="1">
    <location>
        <position position="80"/>
    </location>
</feature>
<proteinExistence type="predicted"/>
<comment type="caution">
    <text evidence="1">The sequence shown here is derived from an EMBL/GenBank/DDBJ whole genome shotgun (WGS) entry which is preliminary data.</text>
</comment>
<sequence length="80" mass="9047">MRSGLTTTNLSLQTVVTQVVNIFKQEHSGRCLNQKRESRNWAKEHGNADYKQHLKRSTAGNRVGDWGVTTYSMKSPGVKK</sequence>
<dbReference type="AlphaFoldDB" id="X0V791"/>
<organism evidence="1">
    <name type="scientific">marine sediment metagenome</name>
    <dbReference type="NCBI Taxonomy" id="412755"/>
    <lineage>
        <taxon>unclassified sequences</taxon>
        <taxon>metagenomes</taxon>
        <taxon>ecological metagenomes</taxon>
    </lineage>
</organism>
<protein>
    <submittedName>
        <fullName evidence="1">Uncharacterized protein</fullName>
    </submittedName>
</protein>
<dbReference type="EMBL" id="BARS01038752">
    <property type="protein sequence ID" value="GAG14024.1"/>
    <property type="molecule type" value="Genomic_DNA"/>
</dbReference>
<evidence type="ECO:0000313" key="1">
    <source>
        <dbReference type="EMBL" id="GAG14024.1"/>
    </source>
</evidence>
<reference evidence="1" key="1">
    <citation type="journal article" date="2014" name="Front. Microbiol.">
        <title>High frequency of phylogenetically diverse reductive dehalogenase-homologous genes in deep subseafloor sedimentary metagenomes.</title>
        <authorList>
            <person name="Kawai M."/>
            <person name="Futagami T."/>
            <person name="Toyoda A."/>
            <person name="Takaki Y."/>
            <person name="Nishi S."/>
            <person name="Hori S."/>
            <person name="Arai W."/>
            <person name="Tsubouchi T."/>
            <person name="Morono Y."/>
            <person name="Uchiyama I."/>
            <person name="Ito T."/>
            <person name="Fujiyama A."/>
            <person name="Inagaki F."/>
            <person name="Takami H."/>
        </authorList>
    </citation>
    <scope>NUCLEOTIDE SEQUENCE</scope>
    <source>
        <strain evidence="1">Expedition CK06-06</strain>
    </source>
</reference>
<gene>
    <name evidence="1" type="ORF">S01H1_59256</name>
</gene>
<accession>X0V791</accession>